<proteinExistence type="inferred from homology"/>
<sequence>MTAKCIMIQGTGSSVGKSRLVTGFCRVFAQDGFKVAPFKAQNMALNSYITKDGLEMGRAQAVQAEACKIEPQAIMNPVLLKPRSDKNSQVVVKGKPIGSLSAMDYQDYKSKLKKIVKESYDELANSHDIVVIEGAGSPAEINLREDDIANMGVAELVDAPVVIAGDIDKGGVFASLAGTMLLLTDEERARVKGVIINKFRGDLRLLEPGLKMLEDIIKRPMLGVVPYADIYIDEEDSPQAEKERLLQKYIKTDSDASRHPIIVKILTLPRITNFNDFAPLAEYPGINLSYVSQGPIGDADMVLIPASENPKESIEFIRKREWDEEISELARKGAVIFAQGSSLPLLGRKFELPFDFETNESIEGLNLIDADIAMNPQQNIRVSGHISDNLTSPADVLNGEKINGYMIYSGNIRGEAVKKSFIKLDEAYSTVDGLDGFISSTGRVIGTFVHGLFDNPEFTKKFVSFLQICKYGRTFDFGDFESLNFKEFREKEFDRWADVLRNSVDIKKIYEIMGM</sequence>
<dbReference type="OrthoDB" id="9808302at2"/>
<gene>
    <name evidence="4" type="primary">cobQ</name>
    <name evidence="7" type="ORF">TSYNT_9261</name>
</gene>
<dbReference type="InterPro" id="IPR029062">
    <property type="entry name" value="Class_I_gatase-like"/>
</dbReference>
<dbReference type="HAMAP" id="MF_00028">
    <property type="entry name" value="CobQ"/>
    <property type="match status" value="1"/>
</dbReference>
<dbReference type="PANTHER" id="PTHR21343">
    <property type="entry name" value="DETHIOBIOTIN SYNTHETASE"/>
    <property type="match status" value="1"/>
</dbReference>
<evidence type="ECO:0000256" key="4">
    <source>
        <dbReference type="HAMAP-Rule" id="MF_00028"/>
    </source>
</evidence>
<keyword evidence="8" id="KW-1185">Reference proteome</keyword>
<dbReference type="PANTHER" id="PTHR21343:SF1">
    <property type="entry name" value="COBYRIC ACID SYNTHASE"/>
    <property type="match status" value="1"/>
</dbReference>
<dbReference type="Proteomes" id="UP000062160">
    <property type="component" value="Unassembled WGS sequence"/>
</dbReference>
<reference evidence="7" key="1">
    <citation type="journal article" date="2016" name="Genome Announc.">
        <title>Draft Genome Sequence of the Syntrophic Lactate-Degrading Bacterium Tepidanaerobacter syntrophicus JLT.</title>
        <authorList>
            <person name="Matsuura N."/>
            <person name="Ohashi A."/>
            <person name="Tourlousse D.M."/>
            <person name="Sekiguchi Y."/>
        </authorList>
    </citation>
    <scope>NUCLEOTIDE SEQUENCE [LARGE SCALE GENOMIC DNA]</scope>
    <source>
        <strain evidence="7">JL</strain>
    </source>
</reference>
<dbReference type="NCBIfam" id="NF001989">
    <property type="entry name" value="PRK00784.1"/>
    <property type="match status" value="1"/>
</dbReference>
<name>A0A0U9HSF8_9FIRM</name>
<dbReference type="Pfam" id="PF01656">
    <property type="entry name" value="CbiA"/>
    <property type="match status" value="1"/>
</dbReference>
<dbReference type="InterPro" id="IPR047045">
    <property type="entry name" value="CobQ_N"/>
</dbReference>
<dbReference type="NCBIfam" id="TIGR00313">
    <property type="entry name" value="cobQ"/>
    <property type="match status" value="1"/>
</dbReference>
<evidence type="ECO:0000259" key="6">
    <source>
        <dbReference type="Pfam" id="PF07685"/>
    </source>
</evidence>
<feature type="domain" description="CobB/CobQ-like glutamine amidotransferase" evidence="6">
    <location>
        <begin position="263"/>
        <end position="457"/>
    </location>
</feature>
<dbReference type="GO" id="GO:0015420">
    <property type="term" value="F:ABC-type vitamin B12 transporter activity"/>
    <property type="evidence" value="ECO:0007669"/>
    <property type="project" value="UniProtKB-UniRule"/>
</dbReference>
<dbReference type="GO" id="GO:0003824">
    <property type="term" value="F:catalytic activity"/>
    <property type="evidence" value="ECO:0007669"/>
    <property type="project" value="InterPro"/>
</dbReference>
<feature type="active site" evidence="4">
    <location>
        <position position="450"/>
    </location>
</feature>
<dbReference type="GO" id="GO:0009236">
    <property type="term" value="P:cobalamin biosynthetic process"/>
    <property type="evidence" value="ECO:0007669"/>
    <property type="project" value="UniProtKB-UniRule"/>
</dbReference>
<evidence type="ECO:0000256" key="3">
    <source>
        <dbReference type="ARBA" id="ARBA00022962"/>
    </source>
</evidence>
<dbReference type="EMBL" id="DF977003">
    <property type="protein sequence ID" value="GAQ26007.1"/>
    <property type="molecule type" value="Genomic_DNA"/>
</dbReference>
<comment type="caution">
    <text evidence="4">Lacks conserved residue(s) required for the propagation of feature annotation.</text>
</comment>
<dbReference type="RefSeq" id="WP_059033718.1">
    <property type="nucleotide sequence ID" value="NZ_BSDN01000007.1"/>
</dbReference>
<dbReference type="InterPro" id="IPR011698">
    <property type="entry name" value="GATase_3"/>
</dbReference>
<comment type="similarity">
    <text evidence="4">Belongs to the CobB/CobQ family. CobQ subfamily.</text>
</comment>
<dbReference type="STRING" id="224999.GCA_001485475_02045"/>
<evidence type="ECO:0000313" key="7">
    <source>
        <dbReference type="EMBL" id="GAQ26007.1"/>
    </source>
</evidence>
<keyword evidence="2 4" id="KW-0169">Cobalamin biosynthesis</keyword>
<organism evidence="7">
    <name type="scientific">Tepidanaerobacter syntrophicus</name>
    <dbReference type="NCBI Taxonomy" id="224999"/>
    <lineage>
        <taxon>Bacteria</taxon>
        <taxon>Bacillati</taxon>
        <taxon>Bacillota</taxon>
        <taxon>Clostridia</taxon>
        <taxon>Thermosediminibacterales</taxon>
        <taxon>Tepidanaerobacteraceae</taxon>
        <taxon>Tepidanaerobacter</taxon>
    </lineage>
</organism>
<evidence type="ECO:0000259" key="5">
    <source>
        <dbReference type="Pfam" id="PF01656"/>
    </source>
</evidence>
<dbReference type="Pfam" id="PF07685">
    <property type="entry name" value="GATase_3"/>
    <property type="match status" value="1"/>
</dbReference>
<feature type="domain" description="CobQ/CobB/MinD/ParA nucleotide binding" evidence="5">
    <location>
        <begin position="6"/>
        <end position="230"/>
    </location>
</feature>
<evidence type="ECO:0000313" key="8">
    <source>
        <dbReference type="Proteomes" id="UP000062160"/>
    </source>
</evidence>
<dbReference type="InterPro" id="IPR004459">
    <property type="entry name" value="CobQ_synth"/>
</dbReference>
<evidence type="ECO:0000256" key="1">
    <source>
        <dbReference type="ARBA" id="ARBA00004953"/>
    </source>
</evidence>
<evidence type="ECO:0000256" key="2">
    <source>
        <dbReference type="ARBA" id="ARBA00022573"/>
    </source>
</evidence>
<dbReference type="Gene3D" id="3.40.50.300">
    <property type="entry name" value="P-loop containing nucleotide triphosphate hydrolases"/>
    <property type="match status" value="1"/>
</dbReference>
<protein>
    <recommendedName>
        <fullName evidence="4">Cobyric acid synthase</fullName>
    </recommendedName>
</protein>
<accession>A0A0U9HSF8</accession>
<dbReference type="SUPFAM" id="SSF52540">
    <property type="entry name" value="P-loop containing nucleoside triphosphate hydrolases"/>
    <property type="match status" value="1"/>
</dbReference>
<dbReference type="InterPro" id="IPR027417">
    <property type="entry name" value="P-loop_NTPase"/>
</dbReference>
<dbReference type="AlphaFoldDB" id="A0A0U9HSF8"/>
<dbReference type="CDD" id="cd01750">
    <property type="entry name" value="GATase1_CobQ"/>
    <property type="match status" value="1"/>
</dbReference>
<dbReference type="UniPathway" id="UPA00148"/>
<dbReference type="PROSITE" id="PS51274">
    <property type="entry name" value="GATASE_COBBQ"/>
    <property type="match status" value="1"/>
</dbReference>
<dbReference type="InterPro" id="IPR002586">
    <property type="entry name" value="CobQ/CobB/MinD/ParA_Nub-bd_dom"/>
</dbReference>
<comment type="function">
    <text evidence="4">Catalyzes amidations at positions B, D, E, and G on adenosylcobyrinic A,C-diamide. NH(2) groups are provided by glutamine, and one molecule of ATP is hydrogenolyzed for each amidation.</text>
</comment>
<dbReference type="SUPFAM" id="SSF52317">
    <property type="entry name" value="Class I glutamine amidotransferase-like"/>
    <property type="match status" value="1"/>
</dbReference>
<dbReference type="CDD" id="cd05389">
    <property type="entry name" value="CobQ_N"/>
    <property type="match status" value="1"/>
</dbReference>
<keyword evidence="3 4" id="KW-0315">Glutamine amidotransferase</keyword>
<comment type="pathway">
    <text evidence="1 4">Cofactor biosynthesis; adenosylcobalamin biosynthesis.</text>
</comment>
<dbReference type="InterPro" id="IPR033949">
    <property type="entry name" value="CobQ_GATase1"/>
</dbReference>